<dbReference type="SUPFAM" id="SSF53633">
    <property type="entry name" value="Carbamate kinase-like"/>
    <property type="match status" value="1"/>
</dbReference>
<dbReference type="GO" id="GO:0005524">
    <property type="term" value="F:ATP binding"/>
    <property type="evidence" value="ECO:0007669"/>
    <property type="project" value="UniProtKB-KW"/>
</dbReference>
<dbReference type="InterPro" id="IPR041739">
    <property type="entry name" value="G5K_ProB"/>
</dbReference>
<dbReference type="InterPro" id="IPR036974">
    <property type="entry name" value="PUA_sf"/>
</dbReference>
<sequence>MRTLPQINTLVVKVGSNILTQKDKGVNLEFLSSFVSQICEIRNSVKNIVIVSSGAVGAGFKILGFDSRPTNIIDKQACAAVGQARLIWYYDKEFEKYNVIPAQILITKDDFANRRRYLNARYTIRRLLEMGVVPIINENDSVVIEELKYIENFSDNDNLSALVGGLIGADMLLIMSDVDGLYDSDPTANPDAKRIGEVKYINEELFSLAGSSVSGVGTGGMKSKLTAASKALDAGCCVGIINGRKPGAMLDFLSGKDIGTYFSHNEDALSRRQHWIAYAAGVTGILKLDKGAVNALVHKKKSLLPGGVISVEGDFEMGDVVSVCDEDGKEIARGKVRYNSFDLNLIKGKKTSDIFDILGYKFTDEVIHRDDLVVINIIGE</sequence>
<dbReference type="GO" id="GO:0005829">
    <property type="term" value="C:cytosol"/>
    <property type="evidence" value="ECO:0007669"/>
    <property type="project" value="TreeGrafter"/>
</dbReference>
<evidence type="ECO:0000256" key="1">
    <source>
        <dbReference type="ARBA" id="ARBA00022490"/>
    </source>
</evidence>
<feature type="binding site" evidence="8">
    <location>
        <position position="156"/>
    </location>
    <ligand>
        <name>substrate</name>
    </ligand>
</feature>
<evidence type="ECO:0000256" key="6">
    <source>
        <dbReference type="ARBA" id="ARBA00022777"/>
    </source>
</evidence>
<dbReference type="RefSeq" id="WP_132872796.1">
    <property type="nucleotide sequence ID" value="NZ_JAJUHT010000013.1"/>
</dbReference>
<keyword evidence="3 8" id="KW-0641">Proline biosynthesis</keyword>
<dbReference type="CDD" id="cd21157">
    <property type="entry name" value="PUA_G5K"/>
    <property type="match status" value="1"/>
</dbReference>
<dbReference type="EMBL" id="SMGG01000003">
    <property type="protein sequence ID" value="TCK62607.1"/>
    <property type="molecule type" value="Genomic_DNA"/>
</dbReference>
<dbReference type="Proteomes" id="UP000294614">
    <property type="component" value="Unassembled WGS sequence"/>
</dbReference>
<comment type="caution">
    <text evidence="10">The sequence shown here is derived from an EMBL/GenBank/DDBJ whole genome shotgun (WGS) entry which is preliminary data.</text>
</comment>
<proteinExistence type="inferred from homology"/>
<feature type="binding site" evidence="8">
    <location>
        <position position="53"/>
    </location>
    <ligand>
        <name>substrate</name>
    </ligand>
</feature>
<evidence type="ECO:0000256" key="5">
    <source>
        <dbReference type="ARBA" id="ARBA00022741"/>
    </source>
</evidence>
<reference evidence="10 11" key="1">
    <citation type="submission" date="2019-03" db="EMBL/GenBank/DDBJ databases">
        <title>Genomic Encyclopedia of Type Strains, Phase IV (KMG-IV): sequencing the most valuable type-strain genomes for metagenomic binning, comparative biology and taxonomic classification.</title>
        <authorList>
            <person name="Goeker M."/>
        </authorList>
    </citation>
    <scope>NUCLEOTIDE SEQUENCE [LARGE SCALE GENOMIC DNA]</scope>
    <source>
        <strain evidence="10 11">DSM 24984</strain>
    </source>
</reference>
<keyword evidence="6 8" id="KW-0418">Kinase</keyword>
<evidence type="ECO:0000256" key="8">
    <source>
        <dbReference type="HAMAP-Rule" id="MF_00456"/>
    </source>
</evidence>
<dbReference type="InterPro" id="IPR011529">
    <property type="entry name" value="Glu_5kinase"/>
</dbReference>
<dbReference type="SMART" id="SM00359">
    <property type="entry name" value="PUA"/>
    <property type="match status" value="1"/>
</dbReference>
<accession>A0A4R1KEP0</accession>
<keyword evidence="11" id="KW-1185">Reference proteome</keyword>
<dbReference type="UniPathway" id="UPA00098">
    <property type="reaction ID" value="UER00359"/>
</dbReference>
<feature type="binding site" evidence="8">
    <location>
        <begin position="218"/>
        <end position="224"/>
    </location>
    <ligand>
        <name>ATP</name>
        <dbReference type="ChEBI" id="CHEBI:30616"/>
    </ligand>
</feature>
<gene>
    <name evidence="8" type="primary">proB</name>
    <name evidence="10" type="ORF">C8D98_1137</name>
</gene>
<comment type="catalytic activity">
    <reaction evidence="8">
        <text>L-glutamate + ATP = L-glutamyl 5-phosphate + ADP</text>
        <dbReference type="Rhea" id="RHEA:14877"/>
        <dbReference type="ChEBI" id="CHEBI:29985"/>
        <dbReference type="ChEBI" id="CHEBI:30616"/>
        <dbReference type="ChEBI" id="CHEBI:58274"/>
        <dbReference type="ChEBI" id="CHEBI:456216"/>
        <dbReference type="EC" id="2.7.2.11"/>
    </reaction>
</comment>
<feature type="binding site" evidence="8">
    <location>
        <begin position="176"/>
        <end position="177"/>
    </location>
    <ligand>
        <name>ATP</name>
        <dbReference type="ChEBI" id="CHEBI:30616"/>
    </ligand>
</feature>
<dbReference type="Gene3D" id="2.30.130.10">
    <property type="entry name" value="PUA domain"/>
    <property type="match status" value="1"/>
</dbReference>
<dbReference type="EC" id="2.7.2.11" evidence="8"/>
<keyword evidence="1 8" id="KW-0963">Cytoplasm</keyword>
<dbReference type="InterPro" id="IPR001048">
    <property type="entry name" value="Asp/Glu/Uridylate_kinase"/>
</dbReference>
<dbReference type="PANTHER" id="PTHR43654:SF1">
    <property type="entry name" value="ISOPENTENYL PHOSPHATE KINASE"/>
    <property type="match status" value="1"/>
</dbReference>
<keyword evidence="7 8" id="KW-0067">ATP-binding</keyword>
<dbReference type="InterPro" id="IPR019797">
    <property type="entry name" value="Glutamate_5-kinase_CS"/>
</dbReference>
<evidence type="ECO:0000256" key="7">
    <source>
        <dbReference type="ARBA" id="ARBA00022840"/>
    </source>
</evidence>
<comment type="function">
    <text evidence="8">Catalyzes the transfer of a phosphate group to glutamate to form L-glutamate 5-phosphate.</text>
</comment>
<feature type="binding site" evidence="8">
    <location>
        <position position="140"/>
    </location>
    <ligand>
        <name>substrate</name>
    </ligand>
</feature>
<dbReference type="InterPro" id="IPR015947">
    <property type="entry name" value="PUA-like_sf"/>
</dbReference>
<comment type="similarity">
    <text evidence="8">Belongs to the glutamate 5-kinase family.</text>
</comment>
<comment type="pathway">
    <text evidence="8">Amino-acid biosynthesis; L-proline biosynthesis; L-glutamate 5-semialdehyde from L-glutamate: step 1/2.</text>
</comment>
<dbReference type="FunFam" id="2.30.130.10:FF:000007">
    <property type="entry name" value="Glutamate 5-kinase"/>
    <property type="match status" value="1"/>
</dbReference>
<dbReference type="InterPro" id="IPR001057">
    <property type="entry name" value="Glu/AcGlu_kinase"/>
</dbReference>
<dbReference type="OrthoDB" id="9804434at2"/>
<keyword evidence="2 8" id="KW-0028">Amino-acid biosynthesis</keyword>
<dbReference type="Pfam" id="PF00696">
    <property type="entry name" value="AA_kinase"/>
    <property type="match status" value="1"/>
</dbReference>
<evidence type="ECO:0000313" key="10">
    <source>
        <dbReference type="EMBL" id="TCK62607.1"/>
    </source>
</evidence>
<dbReference type="PRINTS" id="PR00474">
    <property type="entry name" value="GLU5KINASE"/>
</dbReference>
<evidence type="ECO:0000256" key="4">
    <source>
        <dbReference type="ARBA" id="ARBA00022679"/>
    </source>
</evidence>
<evidence type="ECO:0000256" key="2">
    <source>
        <dbReference type="ARBA" id="ARBA00022605"/>
    </source>
</evidence>
<evidence type="ECO:0000256" key="3">
    <source>
        <dbReference type="ARBA" id="ARBA00022650"/>
    </source>
</evidence>
<dbReference type="SUPFAM" id="SSF88697">
    <property type="entry name" value="PUA domain-like"/>
    <property type="match status" value="1"/>
</dbReference>
<dbReference type="GO" id="GO:0003723">
    <property type="term" value="F:RNA binding"/>
    <property type="evidence" value="ECO:0007669"/>
    <property type="project" value="InterPro"/>
</dbReference>
<dbReference type="InterPro" id="IPR036393">
    <property type="entry name" value="AceGlu_kinase-like_sf"/>
</dbReference>
<dbReference type="PROSITE" id="PS50890">
    <property type="entry name" value="PUA"/>
    <property type="match status" value="1"/>
</dbReference>
<dbReference type="HAMAP" id="MF_00456">
    <property type="entry name" value="ProB"/>
    <property type="match status" value="1"/>
</dbReference>
<name>A0A4R1KEP0_9BACT</name>
<dbReference type="InterPro" id="IPR002478">
    <property type="entry name" value="PUA"/>
</dbReference>
<comment type="subcellular location">
    <subcellularLocation>
        <location evidence="8">Cytoplasm</location>
    </subcellularLocation>
</comment>
<dbReference type="AlphaFoldDB" id="A0A4R1KEP0"/>
<dbReference type="FunFam" id="3.40.1160.10:FF:000018">
    <property type="entry name" value="Glutamate 5-kinase"/>
    <property type="match status" value="1"/>
</dbReference>
<feature type="domain" description="PUA" evidence="9">
    <location>
        <begin position="284"/>
        <end position="367"/>
    </location>
</feature>
<dbReference type="CDD" id="cd04242">
    <property type="entry name" value="AAK_G5K_ProB"/>
    <property type="match status" value="1"/>
</dbReference>
<dbReference type="GO" id="GO:0055129">
    <property type="term" value="P:L-proline biosynthetic process"/>
    <property type="evidence" value="ECO:0007669"/>
    <property type="project" value="UniProtKB-UniRule"/>
</dbReference>
<dbReference type="PANTHER" id="PTHR43654">
    <property type="entry name" value="GLUTAMATE 5-KINASE"/>
    <property type="match status" value="1"/>
</dbReference>
<protein>
    <recommendedName>
        <fullName evidence="8">Glutamate 5-kinase</fullName>
        <ecNumber evidence="8">2.7.2.11</ecNumber>
    </recommendedName>
    <alternativeName>
        <fullName evidence="8">Gamma-glutamyl kinase</fullName>
        <shortName evidence="8">GK</shortName>
    </alternativeName>
</protein>
<keyword evidence="4 8" id="KW-0808">Transferase</keyword>
<evidence type="ECO:0000313" key="11">
    <source>
        <dbReference type="Proteomes" id="UP000294614"/>
    </source>
</evidence>
<dbReference type="PIRSF" id="PIRSF000729">
    <property type="entry name" value="GK"/>
    <property type="match status" value="1"/>
</dbReference>
<dbReference type="Pfam" id="PF01472">
    <property type="entry name" value="PUA"/>
    <property type="match status" value="1"/>
</dbReference>
<keyword evidence="5 8" id="KW-0547">Nucleotide-binding</keyword>
<organism evidence="10 11">
    <name type="scientific">Seleniivibrio woodruffii</name>
    <dbReference type="NCBI Taxonomy" id="1078050"/>
    <lineage>
        <taxon>Bacteria</taxon>
        <taxon>Pseudomonadati</taxon>
        <taxon>Deferribacterota</taxon>
        <taxon>Deferribacteres</taxon>
        <taxon>Deferribacterales</taxon>
        <taxon>Geovibrionaceae</taxon>
        <taxon>Seleniivibrio</taxon>
    </lineage>
</organism>
<dbReference type="GO" id="GO:0004349">
    <property type="term" value="F:glutamate 5-kinase activity"/>
    <property type="evidence" value="ECO:0007669"/>
    <property type="project" value="UniProtKB-UniRule"/>
</dbReference>
<dbReference type="InterPro" id="IPR005715">
    <property type="entry name" value="Glu_5kinase/COase_Synthase"/>
</dbReference>
<dbReference type="Gene3D" id="3.40.1160.10">
    <property type="entry name" value="Acetylglutamate kinase-like"/>
    <property type="match status" value="1"/>
</dbReference>
<dbReference type="NCBIfam" id="TIGR01027">
    <property type="entry name" value="proB"/>
    <property type="match status" value="1"/>
</dbReference>
<dbReference type="PROSITE" id="PS00902">
    <property type="entry name" value="GLUTAMATE_5_KINASE"/>
    <property type="match status" value="1"/>
</dbReference>
<feature type="binding site" evidence="8">
    <location>
        <position position="13"/>
    </location>
    <ligand>
        <name>ATP</name>
        <dbReference type="ChEBI" id="CHEBI:30616"/>
    </ligand>
</feature>
<evidence type="ECO:0000259" key="9">
    <source>
        <dbReference type="SMART" id="SM00359"/>
    </source>
</evidence>